<feature type="compositionally biased region" description="Basic and acidic residues" evidence="8">
    <location>
        <begin position="276"/>
        <end position="285"/>
    </location>
</feature>
<evidence type="ECO:0000259" key="9">
    <source>
        <dbReference type="PROSITE" id="PS51293"/>
    </source>
</evidence>
<gene>
    <name evidence="10" type="primary">CRAMP1</name>
</gene>
<feature type="compositionally biased region" description="Gly residues" evidence="8">
    <location>
        <begin position="810"/>
        <end position="820"/>
    </location>
</feature>
<feature type="compositionally biased region" description="Polar residues" evidence="8">
    <location>
        <begin position="1310"/>
        <end position="1321"/>
    </location>
</feature>
<name>A0A6I8NGQ0_ORNAN</name>
<feature type="compositionally biased region" description="Low complexity" evidence="8">
    <location>
        <begin position="765"/>
        <end position="776"/>
    </location>
</feature>
<dbReference type="PROSITE" id="PS51293">
    <property type="entry name" value="SANT"/>
    <property type="match status" value="1"/>
</dbReference>
<feature type="region of interest" description="Disordered" evidence="8">
    <location>
        <begin position="1059"/>
        <end position="1088"/>
    </location>
</feature>
<dbReference type="GO" id="GO:0007389">
    <property type="term" value="P:pattern specification process"/>
    <property type="evidence" value="ECO:0000318"/>
    <property type="project" value="GO_Central"/>
</dbReference>
<keyword evidence="1" id="KW-0597">Phosphoprotein</keyword>
<dbReference type="Ensembl" id="ENSOANT00000073568.1">
    <property type="protein sequence ID" value="ENSOANP00000040398.1"/>
    <property type="gene ID" value="ENSOANG00000002915.2"/>
</dbReference>
<dbReference type="PANTHER" id="PTHR21677">
    <property type="entry name" value="CRAMPED PROTEIN"/>
    <property type="match status" value="1"/>
</dbReference>
<feature type="compositionally biased region" description="Gly residues" evidence="8">
    <location>
        <begin position="125"/>
        <end position="137"/>
    </location>
</feature>
<feature type="compositionally biased region" description="Low complexity" evidence="8">
    <location>
        <begin position="165"/>
        <end position="183"/>
    </location>
</feature>
<feature type="region of interest" description="Disordered" evidence="8">
    <location>
        <begin position="1299"/>
        <end position="1341"/>
    </location>
</feature>
<evidence type="ECO:0000256" key="6">
    <source>
        <dbReference type="ARBA" id="ARBA00076971"/>
    </source>
</evidence>
<organism evidence="10 11">
    <name type="scientific">Ornithorhynchus anatinus</name>
    <name type="common">Duckbill platypus</name>
    <dbReference type="NCBI Taxonomy" id="9258"/>
    <lineage>
        <taxon>Eukaryota</taxon>
        <taxon>Metazoa</taxon>
        <taxon>Chordata</taxon>
        <taxon>Craniata</taxon>
        <taxon>Vertebrata</taxon>
        <taxon>Euteleostomi</taxon>
        <taxon>Mammalia</taxon>
        <taxon>Monotremata</taxon>
        <taxon>Ornithorhynchidae</taxon>
        <taxon>Ornithorhynchus</taxon>
    </lineage>
</organism>
<feature type="compositionally biased region" description="Low complexity" evidence="8">
    <location>
        <begin position="388"/>
        <end position="400"/>
    </location>
</feature>
<feature type="region of interest" description="Disordered" evidence="8">
    <location>
        <begin position="997"/>
        <end position="1021"/>
    </location>
</feature>
<dbReference type="GO" id="GO:0005634">
    <property type="term" value="C:nucleus"/>
    <property type="evidence" value="ECO:0000318"/>
    <property type="project" value="GO_Central"/>
</dbReference>
<feature type="compositionally biased region" description="Low complexity" evidence="8">
    <location>
        <begin position="201"/>
        <end position="211"/>
    </location>
</feature>
<feature type="region of interest" description="Disordered" evidence="8">
    <location>
        <begin position="1"/>
        <end position="438"/>
    </location>
</feature>
<keyword evidence="11" id="KW-1185">Reference proteome</keyword>
<evidence type="ECO:0000313" key="10">
    <source>
        <dbReference type="Ensembl" id="ENSOANP00000040398.1"/>
    </source>
</evidence>
<dbReference type="GeneTree" id="ENSGT00390000003337"/>
<dbReference type="Bgee" id="ENSOANG00000002915">
    <property type="expression patterns" value="Expressed in cerebellum and 7 other cell types or tissues"/>
</dbReference>
<feature type="compositionally biased region" description="Basic and acidic residues" evidence="8">
    <location>
        <begin position="709"/>
        <end position="719"/>
    </location>
</feature>
<dbReference type="InterPro" id="IPR001005">
    <property type="entry name" value="SANT/Myb"/>
</dbReference>
<feature type="region of interest" description="Disordered" evidence="8">
    <location>
        <begin position="1367"/>
        <end position="1407"/>
    </location>
</feature>
<feature type="compositionally biased region" description="Low complexity" evidence="8">
    <location>
        <begin position="1063"/>
        <end position="1073"/>
    </location>
</feature>
<dbReference type="InParanoid" id="A0A6I8NGQ0"/>
<evidence type="ECO:0000256" key="3">
    <source>
        <dbReference type="ARBA" id="ARBA00023242"/>
    </source>
</evidence>
<evidence type="ECO:0000256" key="7">
    <source>
        <dbReference type="ARBA" id="ARBA00081828"/>
    </source>
</evidence>
<dbReference type="Gene3D" id="1.10.10.60">
    <property type="entry name" value="Homeodomain-like"/>
    <property type="match status" value="1"/>
</dbReference>
<feature type="compositionally biased region" description="Pro residues" evidence="8">
    <location>
        <begin position="184"/>
        <end position="200"/>
    </location>
</feature>
<evidence type="ECO:0000256" key="8">
    <source>
        <dbReference type="SAM" id="MobiDB-lite"/>
    </source>
</evidence>
<feature type="region of interest" description="Disordered" evidence="8">
    <location>
        <begin position="748"/>
        <end position="825"/>
    </location>
</feature>
<sequence>MGEGAAGSGCPPPGWASGREAPSPRPPWPSGAPGPSGRAGGREGGRRGDGEQTTAAMLSGPGPRPNDHGGAPPTLPPDPSALLSPAPRMTVKLGDGSGAEEALKKPGKRAADDEDDDAAASPSGEGPGAGPGAGGAAGDHQDDTHTPPAAATDEEDKTPGPPSPHGEAPASAASAASASWCGPPQAPGPPRAQAPTPTPAPLLLQLQATAQDQHHFLRSSVRPQSKRFRKDSAANAGPGAGGPGGGGSGPKGKASTRCQAPGTPWPSKYLQPNEADGDRIRHGDSSRSFLGMPAGPVHPTDHSGPKTLPLPSARPFLSRQTQLSRFPEARPPPQAPGRAVENDVLRDGPRIDWTGLRRRRPVDRPGPVLPRGEPNRRPGPLLCFLSEGADNGGASSAAGAPPVPGSGPPAAGSKSATRNPGSSAGEKEEGKKVRRQWESWSTEDKNTFFEGLYEHGKDFEAIQNNIALKYKKKGKPASMVKNKEQVRHFYYRTWHKITKYIDFDNVFSRGLKKSSQELYGLICYGELRKKIGGCMDDKNATKLNELIQVGATTVRYKGRNLRIKAPMCRALKKLCDPDGLSDEEDQKPVRLPLKVPVELQPRNNHAWARVQSLAQNPRLRMIVELHRKVSSLIEFLKQKWALQEVRIRKTLEERQVQDPVGGEGRGPPSQEKATLHLFPGENCTLTPLPGVARVVHSKAFCTVHWQESGKCKGNPKDLHPLPPAQILGIQSGQGTARGQVKCPRGAAEAKGCGRADGPAETARTSQPDASQSSGESSPERGPPDKPPPGLRDPGGSRERTSAAGAEGRDGPPGGDPGGGPACACSRIPDPEELSLLDPFPRYMKSCQDLIVPERCLCPDRAPGPGPSSPGDPPEAGDPAEEPSSTPPPQGPPAARPSKEGPARLAQQVREEGWSLRTSESLTLAEVYLMMGKPNKLQLEYDWLAVLGPDGPEAQGPDPAVPSFPKQRLLRCLLKLISTEVNPKPAPEVSTAATAASTALAKPTPDEQTLTPPGKVMAVSTRSPRCARSQSALRNNKAFSPTAACSGASGLRNTPRPLLVAGPSSSGSSDSDGGLFAVPTTLPPNSRHGKLFSPSKEAELTFRQHLDTISMQSDFFLPKPRKLRNRHLRKPLVVQRTLLPRPSGNASHNVCSFSILSNSSITGRGSFRPIQSSLTKAALSRPIVPKVLPSQAANHLSSAIDLAAKSAGIIPGSPLPVLDAEGLPAMSPLTPDEVASAVTGPDLAGAHRNGHPISAVEGPSGGCRVPFLSLPPRPEQGPVADGFQGSPVLSLTELSKAPLQNGLATPPLPTSEGTSTRLSPPNVSALLDISLPGPPEDVLSQGEPATQISDSIIEIAISSGQYGEGVSLSPAKLNGSDSSKSLPSPSSSPRPNWIASPSHDPQWYPNDSTDSSLSSLFSSFISPEKGRKMLPAPVGTVGSTSLLGPSLLDGNSRDSFVSRSLADVAEVGPAPPGSSSRTDGRSVSDRRPIAVAWLGLEGGGVSLWAGNVFIVELDSPKHLV</sequence>
<feature type="compositionally biased region" description="Basic and acidic residues" evidence="8">
    <location>
        <begin position="425"/>
        <end position="438"/>
    </location>
</feature>
<dbReference type="InterPro" id="IPR017884">
    <property type="entry name" value="SANT_dom"/>
</dbReference>
<dbReference type="Proteomes" id="UP000002279">
    <property type="component" value="Unplaced"/>
</dbReference>
<evidence type="ECO:0000256" key="2">
    <source>
        <dbReference type="ARBA" id="ARBA00023125"/>
    </source>
</evidence>
<feature type="domain" description="SANT" evidence="9">
    <location>
        <begin position="438"/>
        <end position="498"/>
    </location>
</feature>
<dbReference type="GO" id="GO:0003682">
    <property type="term" value="F:chromatin binding"/>
    <property type="evidence" value="ECO:0000318"/>
    <property type="project" value="GO_Central"/>
</dbReference>
<reference evidence="10" key="1">
    <citation type="submission" date="2025-08" db="UniProtKB">
        <authorList>
            <consortium name="Ensembl"/>
        </authorList>
    </citation>
    <scope>IDENTIFICATION</scope>
    <source>
        <strain evidence="10">Glennie</strain>
    </source>
</reference>
<proteinExistence type="inferred from homology"/>
<dbReference type="FunFam" id="1.10.10.60:FF:000439">
    <property type="entry name" value="Cramped chromatin regulator homolog 1"/>
    <property type="match status" value="1"/>
</dbReference>
<evidence type="ECO:0000256" key="4">
    <source>
        <dbReference type="ARBA" id="ARBA00061503"/>
    </source>
</evidence>
<feature type="region of interest" description="Disordered" evidence="8">
    <location>
        <begin position="709"/>
        <end position="728"/>
    </location>
</feature>
<dbReference type="FunCoup" id="A0A6I8NGQ0">
    <property type="interactions" value="2459"/>
</dbReference>
<keyword evidence="2" id="KW-0238">DNA-binding</keyword>
<keyword evidence="3" id="KW-0539">Nucleus</keyword>
<feature type="region of interest" description="Disordered" evidence="8">
    <location>
        <begin position="857"/>
        <end position="915"/>
    </location>
</feature>
<dbReference type="GO" id="GO:0003677">
    <property type="term" value="F:DNA binding"/>
    <property type="evidence" value="ECO:0007669"/>
    <property type="project" value="UniProtKB-KW"/>
</dbReference>
<feature type="compositionally biased region" description="Basic and acidic residues" evidence="8">
    <location>
        <begin position="340"/>
        <end position="350"/>
    </location>
</feature>
<dbReference type="SMART" id="SM00717">
    <property type="entry name" value="SANT"/>
    <property type="match status" value="1"/>
</dbReference>
<dbReference type="InterPro" id="IPR055315">
    <property type="entry name" value="Cramped-like"/>
</dbReference>
<protein>
    <recommendedName>
        <fullName evidence="5">Protein cramped-like</fullName>
    </recommendedName>
    <alternativeName>
        <fullName evidence="7">Cramped chromatin regulator homolog 1</fullName>
    </alternativeName>
    <alternativeName>
        <fullName evidence="6">Hematological and neurological expressed 1-like protein</fullName>
    </alternativeName>
</protein>
<feature type="compositionally biased region" description="Basic and acidic residues" evidence="8">
    <location>
        <begin position="40"/>
        <end position="50"/>
    </location>
</feature>
<evidence type="ECO:0000256" key="5">
    <source>
        <dbReference type="ARBA" id="ARBA00074058"/>
    </source>
</evidence>
<feature type="compositionally biased region" description="Pro residues" evidence="8">
    <location>
        <begin position="861"/>
        <end position="872"/>
    </location>
</feature>
<feature type="compositionally biased region" description="Pro residues" evidence="8">
    <location>
        <begin position="884"/>
        <end position="894"/>
    </location>
</feature>
<dbReference type="PANTHER" id="PTHR21677:SF1">
    <property type="entry name" value="PROTEIN CRAMPED-LIKE"/>
    <property type="match status" value="1"/>
</dbReference>
<comment type="similarity">
    <text evidence="4">Belongs to the cramped family.</text>
</comment>
<evidence type="ECO:0000313" key="11">
    <source>
        <dbReference type="Proteomes" id="UP000002279"/>
    </source>
</evidence>
<accession>A0A6I8NGQ0</accession>
<feature type="compositionally biased region" description="Gly residues" evidence="8">
    <location>
        <begin position="238"/>
        <end position="250"/>
    </location>
</feature>
<evidence type="ECO:0000256" key="1">
    <source>
        <dbReference type="ARBA" id="ARBA00022553"/>
    </source>
</evidence>
<reference evidence="10" key="2">
    <citation type="submission" date="2025-09" db="UniProtKB">
        <authorList>
            <consortium name="Ensembl"/>
        </authorList>
    </citation>
    <scope>IDENTIFICATION</scope>
    <source>
        <strain evidence="10">Glennie</strain>
    </source>
</reference>
<feature type="compositionally biased region" description="Low complexity" evidence="8">
    <location>
        <begin position="1375"/>
        <end position="1390"/>
    </location>
</feature>
<feature type="compositionally biased region" description="Pro residues" evidence="8">
    <location>
        <begin position="23"/>
        <end position="32"/>
    </location>
</feature>